<keyword evidence="3" id="KW-1185">Reference proteome</keyword>
<dbReference type="PANTHER" id="PTHR33840:SF2">
    <property type="entry name" value="TLE1 PHOSPHOLIPASE DOMAIN-CONTAINING PROTEIN"/>
    <property type="match status" value="1"/>
</dbReference>
<dbReference type="OrthoDB" id="3162439at2759"/>
<organism evidence="2 3">
    <name type="scientific">Guyanagaster necrorhizus</name>
    <dbReference type="NCBI Taxonomy" id="856835"/>
    <lineage>
        <taxon>Eukaryota</taxon>
        <taxon>Fungi</taxon>
        <taxon>Dikarya</taxon>
        <taxon>Basidiomycota</taxon>
        <taxon>Agaricomycotina</taxon>
        <taxon>Agaricomycetes</taxon>
        <taxon>Agaricomycetidae</taxon>
        <taxon>Agaricales</taxon>
        <taxon>Marasmiineae</taxon>
        <taxon>Physalacriaceae</taxon>
        <taxon>Guyanagaster</taxon>
    </lineage>
</organism>
<gene>
    <name evidence="2" type="ORF">BT62DRAFT_896256</name>
</gene>
<dbReference type="AlphaFoldDB" id="A0A9P7VS90"/>
<name>A0A9P7VS90_9AGAR</name>
<dbReference type="PANTHER" id="PTHR33840">
    <property type="match status" value="1"/>
</dbReference>
<accession>A0A9P7VS90</accession>
<evidence type="ECO:0000259" key="1">
    <source>
        <dbReference type="Pfam" id="PF09994"/>
    </source>
</evidence>
<dbReference type="EMBL" id="MU250536">
    <property type="protein sequence ID" value="KAG7445530.1"/>
    <property type="molecule type" value="Genomic_DNA"/>
</dbReference>
<dbReference type="Proteomes" id="UP000812287">
    <property type="component" value="Unassembled WGS sequence"/>
</dbReference>
<feature type="domain" description="T6SS Phospholipase effector Tle1-like catalytic" evidence="1">
    <location>
        <begin position="33"/>
        <end position="321"/>
    </location>
</feature>
<proteinExistence type="predicted"/>
<evidence type="ECO:0000313" key="2">
    <source>
        <dbReference type="EMBL" id="KAG7445530.1"/>
    </source>
</evidence>
<protein>
    <recommendedName>
        <fullName evidence="1">T6SS Phospholipase effector Tle1-like catalytic domain-containing protein</fullName>
    </recommendedName>
</protein>
<dbReference type="GeneID" id="66105549"/>
<dbReference type="RefSeq" id="XP_043039030.1">
    <property type="nucleotide sequence ID" value="XM_043183252.1"/>
</dbReference>
<evidence type="ECO:0000313" key="3">
    <source>
        <dbReference type="Proteomes" id="UP000812287"/>
    </source>
</evidence>
<dbReference type="Pfam" id="PF09994">
    <property type="entry name" value="T6SS_Tle1-like_cat"/>
    <property type="match status" value="1"/>
</dbReference>
<reference evidence="2" key="1">
    <citation type="submission" date="2020-11" db="EMBL/GenBank/DDBJ databases">
        <title>Adaptations for nitrogen fixation in a non-lichenized fungal sporocarp promotes dispersal by wood-feeding termites.</title>
        <authorList>
            <consortium name="DOE Joint Genome Institute"/>
            <person name="Koch R.A."/>
            <person name="Yoon G."/>
            <person name="Arayal U."/>
            <person name="Lail K."/>
            <person name="Amirebrahimi M."/>
            <person name="Labutti K."/>
            <person name="Lipzen A."/>
            <person name="Riley R."/>
            <person name="Barry K."/>
            <person name="Henrissat B."/>
            <person name="Grigoriev I.V."/>
            <person name="Herr J.R."/>
            <person name="Aime M.C."/>
        </authorList>
    </citation>
    <scope>NUCLEOTIDE SEQUENCE</scope>
    <source>
        <strain evidence="2">MCA 3950</strain>
    </source>
</reference>
<sequence length="465" mass="52978">MSQSTSITKFSINRSNSLSGSLEDIIPPSHSDRTLVLCFDGTGDQFDSDNSNVVNFFSTLKKDDPKEQLVYYQSGIGTYAIPEVASPITAKITKVVDSMIGIHLDAHVMSGYEFLMQNYEAGDKICLFGFSRGAYTARALAGMCTFQVGLLPRANHQQVPFAYKMYSREDETGWKQSAAFKKAFSIDVDIYFLGVWDTVGAVGIFPRRLPFTTSNVHVKHFRHALALDEHRIRFLPAFWHRTCSVQHKLGLQKGEMPRSHSTRVKSLRELESEYDRVHADTPTDVEEVWFAGCHCDVGGGAVANEVRHNLARIPLRWMIRQCFLVNTGIMFHCELLKRLGMEPTHLHPVVPPRPAMDTVAKPLYATNEEEEDLLDALCPIYDELKIAPGWWILELIPTKLRYQKGDNTWAKAITMNRGRPRHIPRQYQEGFKVHRTVKLRMEAESLEGGKYFPRPRWSVEPTWVD</sequence>
<comment type="caution">
    <text evidence="2">The sequence shown here is derived from an EMBL/GenBank/DDBJ whole genome shotgun (WGS) entry which is preliminary data.</text>
</comment>
<dbReference type="InterPro" id="IPR018712">
    <property type="entry name" value="Tle1-like_cat"/>
</dbReference>